<feature type="domain" description="Phytochrome chromophore attachment site" evidence="15">
    <location>
        <begin position="27"/>
        <end position="177"/>
    </location>
</feature>
<organism evidence="18 19">
    <name type="scientific">Hyella patelloides LEGE 07179</name>
    <dbReference type="NCBI Taxonomy" id="945734"/>
    <lineage>
        <taxon>Bacteria</taxon>
        <taxon>Bacillati</taxon>
        <taxon>Cyanobacteriota</taxon>
        <taxon>Cyanophyceae</taxon>
        <taxon>Pleurocapsales</taxon>
        <taxon>Hyellaceae</taxon>
        <taxon>Hyella</taxon>
    </lineage>
</organism>
<dbReference type="GO" id="GO:0005886">
    <property type="term" value="C:plasma membrane"/>
    <property type="evidence" value="ECO:0007669"/>
    <property type="project" value="UniProtKB-SubCell"/>
</dbReference>
<dbReference type="GO" id="GO:0000155">
    <property type="term" value="F:phosphorelay sensor kinase activity"/>
    <property type="evidence" value="ECO:0007669"/>
    <property type="project" value="InterPro"/>
</dbReference>
<dbReference type="SUPFAM" id="SSF55874">
    <property type="entry name" value="ATPase domain of HSP90 chaperone/DNA topoisomerase II/histidine kinase"/>
    <property type="match status" value="1"/>
</dbReference>
<evidence type="ECO:0000256" key="3">
    <source>
        <dbReference type="ARBA" id="ARBA00006402"/>
    </source>
</evidence>
<dbReference type="InterPro" id="IPR005467">
    <property type="entry name" value="His_kinase_dom"/>
</dbReference>
<keyword evidence="10" id="KW-0067">ATP-binding</keyword>
<dbReference type="InterPro" id="IPR050736">
    <property type="entry name" value="Sensor_HK_Regulatory"/>
</dbReference>
<feature type="domain" description="Response regulatory" evidence="17">
    <location>
        <begin position="477"/>
        <end position="593"/>
    </location>
</feature>
<evidence type="ECO:0000256" key="14">
    <source>
        <dbReference type="SAM" id="Coils"/>
    </source>
</evidence>
<dbReference type="OrthoDB" id="500345at2"/>
<evidence type="ECO:0000256" key="11">
    <source>
        <dbReference type="ARBA" id="ARBA00023012"/>
    </source>
</evidence>
<comment type="subcellular location">
    <subcellularLocation>
        <location evidence="2">Cell membrane</location>
    </subcellularLocation>
</comment>
<evidence type="ECO:0000256" key="9">
    <source>
        <dbReference type="ARBA" id="ARBA00022777"/>
    </source>
</evidence>
<dbReference type="InterPro" id="IPR004358">
    <property type="entry name" value="Sig_transdc_His_kin-like_C"/>
</dbReference>
<feature type="modified residue" description="4-aspartylphosphate" evidence="13">
    <location>
        <position position="526"/>
    </location>
</feature>
<keyword evidence="9 18" id="KW-0418">Kinase</keyword>
<keyword evidence="6 13" id="KW-0597">Phosphoprotein</keyword>
<dbReference type="InterPro" id="IPR003018">
    <property type="entry name" value="GAF"/>
</dbReference>
<accession>A0A563VU55</accession>
<dbReference type="SUPFAM" id="SSF55781">
    <property type="entry name" value="GAF domain-like"/>
    <property type="match status" value="1"/>
</dbReference>
<feature type="coiled-coil region" evidence="14">
    <location>
        <begin position="188"/>
        <end position="219"/>
    </location>
</feature>
<evidence type="ECO:0000256" key="12">
    <source>
        <dbReference type="ARBA" id="ARBA00023136"/>
    </source>
</evidence>
<dbReference type="Gene3D" id="3.30.450.40">
    <property type="match status" value="1"/>
</dbReference>
<dbReference type="CDD" id="cd00082">
    <property type="entry name" value="HisKA"/>
    <property type="match status" value="1"/>
</dbReference>
<dbReference type="Pfam" id="PF01590">
    <property type="entry name" value="GAF"/>
    <property type="match status" value="1"/>
</dbReference>
<keyword evidence="5" id="KW-1003">Cell membrane</keyword>
<feature type="domain" description="Histidine kinase" evidence="16">
    <location>
        <begin position="229"/>
        <end position="455"/>
    </location>
</feature>
<evidence type="ECO:0000256" key="4">
    <source>
        <dbReference type="ARBA" id="ARBA00012438"/>
    </source>
</evidence>
<evidence type="ECO:0000256" key="5">
    <source>
        <dbReference type="ARBA" id="ARBA00022475"/>
    </source>
</evidence>
<comment type="catalytic activity">
    <reaction evidence="1">
        <text>ATP + protein L-histidine = ADP + protein N-phospho-L-histidine.</text>
        <dbReference type="EC" id="2.7.13.3"/>
    </reaction>
</comment>
<dbReference type="EMBL" id="CAACVJ010000224">
    <property type="protein sequence ID" value="VEP14980.1"/>
    <property type="molecule type" value="Genomic_DNA"/>
</dbReference>
<dbReference type="SMART" id="SM00387">
    <property type="entry name" value="HATPase_c"/>
    <property type="match status" value="1"/>
</dbReference>
<dbReference type="PRINTS" id="PR00344">
    <property type="entry name" value="BCTRLSENSOR"/>
</dbReference>
<evidence type="ECO:0000256" key="1">
    <source>
        <dbReference type="ARBA" id="ARBA00000085"/>
    </source>
</evidence>
<dbReference type="AlphaFoldDB" id="A0A563VU55"/>
<evidence type="ECO:0000256" key="13">
    <source>
        <dbReference type="PROSITE-ProRule" id="PRU00169"/>
    </source>
</evidence>
<evidence type="ECO:0000259" key="17">
    <source>
        <dbReference type="PROSITE" id="PS50110"/>
    </source>
</evidence>
<comment type="similarity">
    <text evidence="3">In the N-terminal section; belongs to the phytochrome family.</text>
</comment>
<dbReference type="InterPro" id="IPR036890">
    <property type="entry name" value="HATPase_C_sf"/>
</dbReference>
<protein>
    <recommendedName>
        <fullName evidence="4">histidine kinase</fullName>
        <ecNumber evidence="4">2.7.13.3</ecNumber>
    </recommendedName>
</protein>
<sequence>MEQLLHHQVEQRRILDSIKFQISQNQELSDIVQFTIERVRNLLSVDRLVIYQLDIPQKAYQEQYRESETVNRVTYEAKSSTEISSVLHFQQENYHYDLRKCWAKYRQGFTLAINDIDSANLASGLDDLMYQLRVKSKLVVPINLRGELWGLLIAHQCDKVRVWQHNETQLLRQIAEYLAIATYRHQSYKELQSQKKLLEKQVENQAQQIENALVAARVASQSKHEFISNMSHELRTPLTRVIGLSGTLLHWSSEKGHIPLPVEKQQQYLQTIQESGKHLLKLINNIIEFSEVQSGKHLLNAKNISLFEFCQRIIQSLQVQAEDLGLKLTLDFQLKAYSDSFYGDPVRLEEVLLNLLDNALKFTPAGGDVFLRVWQEKKQIIFEVEDTGVGISEQKLPLLFEAFKPLESFRQRIHDGAGLGLVLAKHLVELHGGNIEVESTLGEGSTFRVYLPIVKNANLVIHSPISTDRQIASNTKKVILITQDEEIATFICQILTAADYKVVWLIDAITAINQIDFLEPQIVILDRDNLDIEIPDVTDTIKTLERVEATKMILLYSQMESDEWEYFLQNGISDRVSKSMNLPHLLDKIEALT</sequence>
<dbReference type="EC" id="2.7.13.3" evidence="4"/>
<evidence type="ECO:0000256" key="10">
    <source>
        <dbReference type="ARBA" id="ARBA00022840"/>
    </source>
</evidence>
<evidence type="ECO:0000259" key="15">
    <source>
        <dbReference type="PROSITE" id="PS50046"/>
    </source>
</evidence>
<dbReference type="InterPro" id="IPR003594">
    <property type="entry name" value="HATPase_dom"/>
</dbReference>
<dbReference type="Proteomes" id="UP000320055">
    <property type="component" value="Unassembled WGS sequence"/>
</dbReference>
<evidence type="ECO:0000259" key="16">
    <source>
        <dbReference type="PROSITE" id="PS50109"/>
    </source>
</evidence>
<keyword evidence="14" id="KW-0175">Coiled coil</keyword>
<dbReference type="PROSITE" id="PS50110">
    <property type="entry name" value="RESPONSE_REGULATORY"/>
    <property type="match status" value="1"/>
</dbReference>
<dbReference type="SUPFAM" id="SSF47384">
    <property type="entry name" value="Homodimeric domain of signal transducing histidine kinase"/>
    <property type="match status" value="1"/>
</dbReference>
<dbReference type="Gene3D" id="3.40.50.2300">
    <property type="match status" value="1"/>
</dbReference>
<dbReference type="RefSeq" id="WP_144865178.1">
    <property type="nucleotide sequence ID" value="NZ_LR213790.1"/>
</dbReference>
<dbReference type="InterPro" id="IPR036097">
    <property type="entry name" value="HisK_dim/P_sf"/>
</dbReference>
<keyword evidence="8" id="KW-0547">Nucleotide-binding</keyword>
<dbReference type="Gene3D" id="1.10.287.130">
    <property type="match status" value="1"/>
</dbReference>
<dbReference type="GO" id="GO:0005524">
    <property type="term" value="F:ATP binding"/>
    <property type="evidence" value="ECO:0007669"/>
    <property type="project" value="UniProtKB-KW"/>
</dbReference>
<evidence type="ECO:0000256" key="6">
    <source>
        <dbReference type="ARBA" id="ARBA00022553"/>
    </source>
</evidence>
<dbReference type="SMART" id="SM00388">
    <property type="entry name" value="HisKA"/>
    <property type="match status" value="1"/>
</dbReference>
<keyword evidence="7" id="KW-0808">Transferase</keyword>
<gene>
    <name evidence="18" type="ORF">H1P_300002</name>
</gene>
<dbReference type="InterPro" id="IPR001789">
    <property type="entry name" value="Sig_transdc_resp-reg_receiver"/>
</dbReference>
<evidence type="ECO:0000313" key="18">
    <source>
        <dbReference type="EMBL" id="VEP14980.1"/>
    </source>
</evidence>
<reference evidence="18 19" key="1">
    <citation type="submission" date="2019-01" db="EMBL/GenBank/DDBJ databases">
        <authorList>
            <person name="Brito A."/>
        </authorList>
    </citation>
    <scope>NUCLEOTIDE SEQUENCE [LARGE SCALE GENOMIC DNA]</scope>
    <source>
        <strain evidence="18">1</strain>
    </source>
</reference>
<evidence type="ECO:0000313" key="19">
    <source>
        <dbReference type="Proteomes" id="UP000320055"/>
    </source>
</evidence>
<dbReference type="FunFam" id="3.30.565.10:FF:000023">
    <property type="entry name" value="PAS domain-containing sensor histidine kinase"/>
    <property type="match status" value="1"/>
</dbReference>
<dbReference type="SUPFAM" id="SSF52172">
    <property type="entry name" value="CheY-like"/>
    <property type="match status" value="1"/>
</dbReference>
<evidence type="ECO:0000256" key="2">
    <source>
        <dbReference type="ARBA" id="ARBA00004236"/>
    </source>
</evidence>
<keyword evidence="12" id="KW-0472">Membrane</keyword>
<dbReference type="InterPro" id="IPR011006">
    <property type="entry name" value="CheY-like_superfamily"/>
</dbReference>
<dbReference type="Pfam" id="PF02518">
    <property type="entry name" value="HATPase_c"/>
    <property type="match status" value="1"/>
</dbReference>
<keyword evidence="19" id="KW-1185">Reference proteome</keyword>
<dbReference type="InterPro" id="IPR016132">
    <property type="entry name" value="Phyto_chromo_attachment"/>
</dbReference>
<dbReference type="CDD" id="cd16922">
    <property type="entry name" value="HATPase_EvgS-ArcB-TorS-like"/>
    <property type="match status" value="1"/>
</dbReference>
<evidence type="ECO:0000256" key="8">
    <source>
        <dbReference type="ARBA" id="ARBA00022741"/>
    </source>
</evidence>
<evidence type="ECO:0000256" key="7">
    <source>
        <dbReference type="ARBA" id="ARBA00022679"/>
    </source>
</evidence>
<dbReference type="InterPro" id="IPR029016">
    <property type="entry name" value="GAF-like_dom_sf"/>
</dbReference>
<dbReference type="PANTHER" id="PTHR43711">
    <property type="entry name" value="TWO-COMPONENT HISTIDINE KINASE"/>
    <property type="match status" value="1"/>
</dbReference>
<name>A0A563VU55_9CYAN</name>
<dbReference type="PROSITE" id="PS50109">
    <property type="entry name" value="HIS_KIN"/>
    <property type="match status" value="1"/>
</dbReference>
<dbReference type="Gene3D" id="3.30.565.10">
    <property type="entry name" value="Histidine kinase-like ATPase, C-terminal domain"/>
    <property type="match status" value="1"/>
</dbReference>
<proteinExistence type="inferred from homology"/>
<dbReference type="Pfam" id="PF00512">
    <property type="entry name" value="HisKA"/>
    <property type="match status" value="1"/>
</dbReference>
<dbReference type="PROSITE" id="PS50046">
    <property type="entry name" value="PHYTOCHROME_2"/>
    <property type="match status" value="1"/>
</dbReference>
<keyword evidence="11" id="KW-0902">Two-component regulatory system</keyword>
<dbReference type="SMART" id="SM00065">
    <property type="entry name" value="GAF"/>
    <property type="match status" value="1"/>
</dbReference>
<dbReference type="PANTHER" id="PTHR43711:SF26">
    <property type="entry name" value="SENSOR HISTIDINE KINASE RCSC"/>
    <property type="match status" value="1"/>
</dbReference>
<dbReference type="InterPro" id="IPR003661">
    <property type="entry name" value="HisK_dim/P_dom"/>
</dbReference>